<proteinExistence type="inferred from homology"/>
<accession>A0A1H8CBH5</accession>
<comment type="subcellular location">
    <subcellularLocation>
        <location evidence="1">Membrane</location>
        <topology evidence="1">Multi-pass membrane protein</topology>
    </subcellularLocation>
</comment>
<evidence type="ECO:0000256" key="3">
    <source>
        <dbReference type="ARBA" id="ARBA00022692"/>
    </source>
</evidence>
<keyword evidence="3 6" id="KW-0812">Transmembrane</keyword>
<protein>
    <submittedName>
        <fullName evidence="8">Biotin transport system permease protein</fullName>
    </submittedName>
    <submittedName>
        <fullName evidence="7">Energy-coupling factor transporter transmembrane protein BioN</fullName>
    </submittedName>
</protein>
<keyword evidence="10" id="KW-1185">Reference proteome</keyword>
<evidence type="ECO:0000256" key="5">
    <source>
        <dbReference type="ARBA" id="ARBA00023136"/>
    </source>
</evidence>
<feature type="transmembrane region" description="Helical" evidence="6">
    <location>
        <begin position="65"/>
        <end position="85"/>
    </location>
</feature>
<gene>
    <name evidence="7" type="primary">bioN</name>
    <name evidence="7" type="ORF">RTCCBAU85039_0525</name>
    <name evidence="8" type="ORF">SAMN05216228_100177</name>
</gene>
<dbReference type="Proteomes" id="UP000183063">
    <property type="component" value="Unassembled WGS sequence"/>
</dbReference>
<sequence>MKSLFVEGNSAMHRLSARAKLLALATLGVMLFVSANLLLLAMAVVVAATIYFCIGLPARSALARLKPIFLTILVVALFSLAFNPWPVAVVALLRLTALMLFAATVTATTTIAQFIDEITQLARPLQSIGLVQADDVGLAVGLVVRFVPEILGRYQAIREAHEARGLKARPTTVLVPLIILTLRDADNIAAAIDARGVRRHVNLRTR</sequence>
<evidence type="ECO:0000313" key="7">
    <source>
        <dbReference type="EMBL" id="SEH46276.1"/>
    </source>
</evidence>
<dbReference type="CDD" id="cd16914">
    <property type="entry name" value="EcfT"/>
    <property type="match status" value="1"/>
</dbReference>
<evidence type="ECO:0000256" key="4">
    <source>
        <dbReference type="ARBA" id="ARBA00022989"/>
    </source>
</evidence>
<evidence type="ECO:0000313" key="8">
    <source>
        <dbReference type="EMBL" id="SEM92249.1"/>
    </source>
</evidence>
<evidence type="ECO:0000256" key="2">
    <source>
        <dbReference type="ARBA" id="ARBA00008564"/>
    </source>
</evidence>
<reference evidence="9" key="1">
    <citation type="submission" date="2016-10" db="EMBL/GenBank/DDBJ databases">
        <authorList>
            <person name="Wibberg D."/>
        </authorList>
    </citation>
    <scope>NUCLEOTIDE SEQUENCE [LARGE SCALE GENOMIC DNA]</scope>
</reference>
<dbReference type="PANTHER" id="PTHR33514">
    <property type="entry name" value="PROTEIN ABCI12, CHLOROPLASTIC"/>
    <property type="match status" value="1"/>
</dbReference>
<dbReference type="InterPro" id="IPR003339">
    <property type="entry name" value="ABC/ECF_trnsptr_transmembrane"/>
</dbReference>
<organism evidence="7 9">
    <name type="scientific">Rhizobium tibeticum</name>
    <dbReference type="NCBI Taxonomy" id="501024"/>
    <lineage>
        <taxon>Bacteria</taxon>
        <taxon>Pseudomonadati</taxon>
        <taxon>Pseudomonadota</taxon>
        <taxon>Alphaproteobacteria</taxon>
        <taxon>Hyphomicrobiales</taxon>
        <taxon>Rhizobiaceae</taxon>
        <taxon>Rhizobium/Agrobacterium group</taxon>
        <taxon>Rhizobium</taxon>
    </lineage>
</organism>
<dbReference type="EMBL" id="FNXB01000002">
    <property type="protein sequence ID" value="SEH46276.1"/>
    <property type="molecule type" value="Genomic_DNA"/>
</dbReference>
<reference evidence="8 10" key="3">
    <citation type="submission" date="2016-10" db="EMBL/GenBank/DDBJ databases">
        <authorList>
            <person name="Varghese N."/>
            <person name="Submissions S."/>
        </authorList>
    </citation>
    <scope>NUCLEOTIDE SEQUENCE [LARGE SCALE GENOMIC DNA]</scope>
    <source>
        <strain evidence="8 10">CGMCC 1.7071</strain>
    </source>
</reference>
<dbReference type="STRING" id="501024.RTCCBAU85039_0525"/>
<feature type="transmembrane region" description="Helical" evidence="6">
    <location>
        <begin position="20"/>
        <end position="53"/>
    </location>
</feature>
<feature type="transmembrane region" description="Helical" evidence="6">
    <location>
        <begin position="91"/>
        <end position="115"/>
    </location>
</feature>
<dbReference type="PANTHER" id="PTHR33514:SF13">
    <property type="entry name" value="PROTEIN ABCI12, CHLOROPLASTIC"/>
    <property type="match status" value="1"/>
</dbReference>
<dbReference type="AlphaFoldDB" id="A0A1H8CBH5"/>
<keyword evidence="5 6" id="KW-0472">Membrane</keyword>
<evidence type="ECO:0000256" key="6">
    <source>
        <dbReference type="SAM" id="Phobius"/>
    </source>
</evidence>
<name>A0A1H8CBH5_9HYPH</name>
<dbReference type="OrthoDB" id="5868344at2"/>
<dbReference type="RefSeq" id="WP_072370358.1">
    <property type="nucleotide sequence ID" value="NZ_FNXB01000002.1"/>
</dbReference>
<evidence type="ECO:0000256" key="1">
    <source>
        <dbReference type="ARBA" id="ARBA00004141"/>
    </source>
</evidence>
<reference evidence="7" key="2">
    <citation type="submission" date="2016-10" db="EMBL/GenBank/DDBJ databases">
        <authorList>
            <person name="de Groot N.N."/>
        </authorList>
    </citation>
    <scope>NUCLEOTIDE SEQUENCE [LARGE SCALE GENOMIC DNA]</scope>
    <source>
        <strain evidence="7">CCBAU85039</strain>
    </source>
</reference>
<evidence type="ECO:0000313" key="9">
    <source>
        <dbReference type="Proteomes" id="UP000183063"/>
    </source>
</evidence>
<keyword evidence="4 6" id="KW-1133">Transmembrane helix</keyword>
<dbReference type="Pfam" id="PF02361">
    <property type="entry name" value="CbiQ"/>
    <property type="match status" value="1"/>
</dbReference>
<comment type="similarity">
    <text evidence="2">Belongs to the CbiQ family.</text>
</comment>
<dbReference type="EMBL" id="FOCV01000001">
    <property type="protein sequence ID" value="SEM92249.1"/>
    <property type="molecule type" value="Genomic_DNA"/>
</dbReference>
<dbReference type="Proteomes" id="UP000198939">
    <property type="component" value="Unassembled WGS sequence"/>
</dbReference>
<dbReference type="GO" id="GO:0005886">
    <property type="term" value="C:plasma membrane"/>
    <property type="evidence" value="ECO:0007669"/>
    <property type="project" value="UniProtKB-ARBA"/>
</dbReference>
<evidence type="ECO:0000313" key="10">
    <source>
        <dbReference type="Proteomes" id="UP000198939"/>
    </source>
</evidence>